<dbReference type="PANTHER" id="PTHR23098:SF16">
    <property type="entry name" value="REGULATORY PROTEIN ZESTE"/>
    <property type="match status" value="1"/>
</dbReference>
<feature type="domain" description="Myb/SANT-like DNA-binding" evidence="1">
    <location>
        <begin position="98"/>
        <end position="170"/>
    </location>
</feature>
<proteinExistence type="predicted"/>
<evidence type="ECO:0000259" key="1">
    <source>
        <dbReference type="Pfam" id="PF13873"/>
    </source>
</evidence>
<dbReference type="InterPro" id="IPR028002">
    <property type="entry name" value="Myb_DNA-bind_5"/>
</dbReference>
<gene>
    <name evidence="2" type="ORF">NDU88_002058</name>
</gene>
<dbReference type="EMBL" id="JANPWB010000010">
    <property type="protein sequence ID" value="KAJ1135620.1"/>
    <property type="molecule type" value="Genomic_DNA"/>
</dbReference>
<protein>
    <recommendedName>
        <fullName evidence="1">Myb/SANT-like DNA-binding domain-containing protein</fullName>
    </recommendedName>
</protein>
<name>A0AAV7QBU7_PLEWA</name>
<dbReference type="GO" id="GO:0005634">
    <property type="term" value="C:nucleus"/>
    <property type="evidence" value="ECO:0007669"/>
    <property type="project" value="TreeGrafter"/>
</dbReference>
<reference evidence="2" key="1">
    <citation type="journal article" date="2022" name="bioRxiv">
        <title>Sequencing and chromosome-scale assembly of the giantPleurodeles waltlgenome.</title>
        <authorList>
            <person name="Brown T."/>
            <person name="Elewa A."/>
            <person name="Iarovenko S."/>
            <person name="Subramanian E."/>
            <person name="Araus A.J."/>
            <person name="Petzold A."/>
            <person name="Susuki M."/>
            <person name="Suzuki K.-i.T."/>
            <person name="Hayashi T."/>
            <person name="Toyoda A."/>
            <person name="Oliveira C."/>
            <person name="Osipova E."/>
            <person name="Leigh N.D."/>
            <person name="Simon A."/>
            <person name="Yun M.H."/>
        </authorList>
    </citation>
    <scope>NUCLEOTIDE SEQUENCE</scope>
    <source>
        <strain evidence="2">20211129_DDA</strain>
        <tissue evidence="2">Liver</tissue>
    </source>
</reference>
<comment type="caution">
    <text evidence="2">The sequence shown here is derived from an EMBL/GenBank/DDBJ whole genome shotgun (WGS) entry which is preliminary data.</text>
</comment>
<evidence type="ECO:0000313" key="3">
    <source>
        <dbReference type="Proteomes" id="UP001066276"/>
    </source>
</evidence>
<evidence type="ECO:0000313" key="2">
    <source>
        <dbReference type="EMBL" id="KAJ1135620.1"/>
    </source>
</evidence>
<accession>A0AAV7QBU7</accession>
<dbReference type="Proteomes" id="UP001066276">
    <property type="component" value="Chromosome 6"/>
</dbReference>
<dbReference type="Pfam" id="PF13873">
    <property type="entry name" value="Myb_DNA-bind_5"/>
    <property type="match status" value="1"/>
</dbReference>
<dbReference type="AlphaFoldDB" id="A0AAV7QBU7"/>
<organism evidence="2 3">
    <name type="scientific">Pleurodeles waltl</name>
    <name type="common">Iberian ribbed newt</name>
    <dbReference type="NCBI Taxonomy" id="8319"/>
    <lineage>
        <taxon>Eukaryota</taxon>
        <taxon>Metazoa</taxon>
        <taxon>Chordata</taxon>
        <taxon>Craniata</taxon>
        <taxon>Vertebrata</taxon>
        <taxon>Euteleostomi</taxon>
        <taxon>Amphibia</taxon>
        <taxon>Batrachia</taxon>
        <taxon>Caudata</taxon>
        <taxon>Salamandroidea</taxon>
        <taxon>Salamandridae</taxon>
        <taxon>Pleurodelinae</taxon>
        <taxon>Pleurodeles</taxon>
    </lineage>
</organism>
<keyword evidence="3" id="KW-1185">Reference proteome</keyword>
<sequence length="180" mass="20702">MTIGGTDCPGQQWDPTVRIAHIGKFETHTPDTHPQHYKTLTDTPQSFALPIGQLRLRTPQADTEHHNTRITHPTTQQHLQLDPHNTPLTTHTMAPLKHPRFTERELRTLVDEIVKVESQLFGAQVQHTPIARKMELWQTIVNKVNAVGHHPHTRDDIRKRWNDLRGKVRSLASRHNIAVQ</sequence>
<dbReference type="PANTHER" id="PTHR23098">
    <property type="entry name" value="AGAP001331-PA-RELATED"/>
    <property type="match status" value="1"/>
</dbReference>